<dbReference type="InterPro" id="IPR002772">
    <property type="entry name" value="Glyco_hydro_3_C"/>
</dbReference>
<dbReference type="Gene3D" id="2.60.40.10">
    <property type="entry name" value="Immunoglobulins"/>
    <property type="match status" value="1"/>
</dbReference>
<dbReference type="PROSITE" id="PS00775">
    <property type="entry name" value="GLYCOSYL_HYDROL_F3"/>
    <property type="match status" value="1"/>
</dbReference>
<evidence type="ECO:0000313" key="7">
    <source>
        <dbReference type="Proteomes" id="UP001500751"/>
    </source>
</evidence>
<proteinExistence type="inferred from homology"/>
<dbReference type="Gene3D" id="3.20.20.300">
    <property type="entry name" value="Glycoside hydrolase, family 3, N-terminal domain"/>
    <property type="match status" value="1"/>
</dbReference>
<name>A0ABN2U0Q3_9ACTN</name>
<dbReference type="Proteomes" id="UP001500751">
    <property type="component" value="Unassembled WGS sequence"/>
</dbReference>
<dbReference type="InterPro" id="IPR050288">
    <property type="entry name" value="Cellulose_deg_GH3"/>
</dbReference>
<dbReference type="InterPro" id="IPR026891">
    <property type="entry name" value="Fn3-like"/>
</dbReference>
<dbReference type="InterPro" id="IPR036881">
    <property type="entry name" value="Glyco_hydro_3_C_sf"/>
</dbReference>
<keyword evidence="4" id="KW-0326">Glycosidase</keyword>
<dbReference type="EMBL" id="BAAAQN010000011">
    <property type="protein sequence ID" value="GAA2025873.1"/>
    <property type="molecule type" value="Genomic_DNA"/>
</dbReference>
<dbReference type="Gene3D" id="3.40.50.1700">
    <property type="entry name" value="Glycoside hydrolase family 3 C-terminal domain"/>
    <property type="match status" value="1"/>
</dbReference>
<dbReference type="InterPro" id="IPR013783">
    <property type="entry name" value="Ig-like_fold"/>
</dbReference>
<dbReference type="RefSeq" id="WP_344665722.1">
    <property type="nucleotide sequence ID" value="NZ_BAAAQN010000011.1"/>
</dbReference>
<gene>
    <name evidence="6" type="ORF">GCM10009839_25190</name>
</gene>
<keyword evidence="3" id="KW-0119">Carbohydrate metabolism</keyword>
<evidence type="ECO:0000256" key="1">
    <source>
        <dbReference type="ARBA" id="ARBA00005336"/>
    </source>
</evidence>
<dbReference type="SUPFAM" id="SSF52279">
    <property type="entry name" value="Beta-D-glucan exohydrolase, C-terminal domain"/>
    <property type="match status" value="1"/>
</dbReference>
<dbReference type="InterPro" id="IPR036962">
    <property type="entry name" value="Glyco_hydro_3_N_sf"/>
</dbReference>
<accession>A0ABN2U0Q3</accession>
<feature type="domain" description="Fibronectin type III-like" evidence="5">
    <location>
        <begin position="696"/>
        <end position="765"/>
    </location>
</feature>
<dbReference type="PRINTS" id="PR00133">
    <property type="entry name" value="GLHYDRLASE3"/>
</dbReference>
<evidence type="ECO:0000313" key="6">
    <source>
        <dbReference type="EMBL" id="GAA2025873.1"/>
    </source>
</evidence>
<evidence type="ECO:0000259" key="5">
    <source>
        <dbReference type="SMART" id="SM01217"/>
    </source>
</evidence>
<keyword evidence="7" id="KW-1185">Reference proteome</keyword>
<evidence type="ECO:0000256" key="2">
    <source>
        <dbReference type="ARBA" id="ARBA00022801"/>
    </source>
</evidence>
<dbReference type="GO" id="GO:0016787">
    <property type="term" value="F:hydrolase activity"/>
    <property type="evidence" value="ECO:0007669"/>
    <property type="project" value="UniProtKB-KW"/>
</dbReference>
<dbReference type="Pfam" id="PF14310">
    <property type="entry name" value="Fn3-like"/>
    <property type="match status" value="1"/>
</dbReference>
<dbReference type="SUPFAM" id="SSF51445">
    <property type="entry name" value="(Trans)glycosidases"/>
    <property type="match status" value="1"/>
</dbReference>
<organism evidence="6 7">
    <name type="scientific">Catenulispora yoronensis</name>
    <dbReference type="NCBI Taxonomy" id="450799"/>
    <lineage>
        <taxon>Bacteria</taxon>
        <taxon>Bacillati</taxon>
        <taxon>Actinomycetota</taxon>
        <taxon>Actinomycetes</taxon>
        <taxon>Catenulisporales</taxon>
        <taxon>Catenulisporaceae</taxon>
        <taxon>Catenulispora</taxon>
    </lineage>
</organism>
<dbReference type="Pfam" id="PF01915">
    <property type="entry name" value="Glyco_hydro_3_C"/>
    <property type="match status" value="1"/>
</dbReference>
<dbReference type="InterPro" id="IPR017853">
    <property type="entry name" value="GH"/>
</dbReference>
<dbReference type="InterPro" id="IPR001764">
    <property type="entry name" value="Glyco_hydro_3_N"/>
</dbReference>
<keyword evidence="2 4" id="KW-0378">Hydrolase</keyword>
<dbReference type="PANTHER" id="PTHR42715">
    <property type="entry name" value="BETA-GLUCOSIDASE"/>
    <property type="match status" value="1"/>
</dbReference>
<reference evidence="6 7" key="1">
    <citation type="journal article" date="2019" name="Int. J. Syst. Evol. Microbiol.">
        <title>The Global Catalogue of Microorganisms (GCM) 10K type strain sequencing project: providing services to taxonomists for standard genome sequencing and annotation.</title>
        <authorList>
            <consortium name="The Broad Institute Genomics Platform"/>
            <consortium name="The Broad Institute Genome Sequencing Center for Infectious Disease"/>
            <person name="Wu L."/>
            <person name="Ma J."/>
        </authorList>
    </citation>
    <scope>NUCLEOTIDE SEQUENCE [LARGE SCALE GENOMIC DNA]</scope>
    <source>
        <strain evidence="6 7">JCM 16014</strain>
    </source>
</reference>
<evidence type="ECO:0000256" key="3">
    <source>
        <dbReference type="ARBA" id="ARBA00023277"/>
    </source>
</evidence>
<dbReference type="InterPro" id="IPR019800">
    <property type="entry name" value="Glyco_hydro_3_AS"/>
</dbReference>
<dbReference type="SMART" id="SM01217">
    <property type="entry name" value="Fn3_like"/>
    <property type="match status" value="1"/>
</dbReference>
<protein>
    <submittedName>
        <fullName evidence="6">Glycoside hydrolase family 3 N-terminal domain-containing protein</fullName>
    </submittedName>
</protein>
<dbReference type="Pfam" id="PF00933">
    <property type="entry name" value="Glyco_hydro_3"/>
    <property type="match status" value="1"/>
</dbReference>
<dbReference type="PANTHER" id="PTHR42715:SF10">
    <property type="entry name" value="BETA-GLUCOSIDASE"/>
    <property type="match status" value="1"/>
</dbReference>
<sequence length="814" mass="85474">MTDHHTPAERPWTDPTRPTAERVAALSAAMSLEEKLAQLGSIWPGVKELLPPEDPEAATQNAGGQVAPMQEMFGRRVDFVEGTRHGLGHLTRPLGTKPVEPTDGAKQLAEWQRDLMTRTRLGIPALAHEECLTGFTAYRATVFPTSIAWAAAFDPESVQEMARAIGEGMRAVGVHQGLSPVLDVVRDYRWGRVEETLGEDPYLASVTGTAYVTGLESAGVVATLKHFAGYSASRGARNHGPVSMGRREFRDVILPPFEAALREGGARSVMNSYSDVDGVPAAADAWLLTDLLRGELGFDGTVVSDYWAIAFLRVLHGVTEDWGDSAARALEAGIDVELPGTLCYGSPLHEKILAGSVSEALVDRALERVLRQKVELGLLDADWAPEDAPALISGDLDLDSPESRDIARKLAERSVVLLDNTSGVLPLAASGLSRIAVVGPCADDANAFFGCYSFPNHVLPHYTGMDNGIEAATFLQALRTELSADGPGPETVFEVGCPVRDEDRSGIAAAAEAAASADLCIAVIGDRAALFGGGTSGEGCDVEDLALPGVQHELLEAVLATGTPTVVVAVTGRPYALGPYVGRAAAIVQAFFPGEEGGPALAGILSGRVTPSGKLPVQIPARPGGQPTTYLHPRLGAHATTTSSLDTTPAFPFGHGLSYTEFAYSELELSATEVPTDGAVEVSVTVSNTGAREGAEVVQLYAHDPIAQVTRPVTELVGFARVPLAPGESARVSFQLHTDRLSFTGLDMTRIVEPGEVRLSVGSSSSDLRARASVSLTGSTRTVAGDRVLTTPAVVRTLGGATPAVMRTLGGATA</sequence>
<evidence type="ECO:0000256" key="4">
    <source>
        <dbReference type="RuleBase" id="RU361161"/>
    </source>
</evidence>
<comment type="caution">
    <text evidence="6">The sequence shown here is derived from an EMBL/GenBank/DDBJ whole genome shotgun (WGS) entry which is preliminary data.</text>
</comment>
<comment type="similarity">
    <text evidence="1 4">Belongs to the glycosyl hydrolase 3 family.</text>
</comment>